<dbReference type="RefSeq" id="WP_106003025.1">
    <property type="nucleotide sequence ID" value="NZ_CP027527.1"/>
</dbReference>
<protein>
    <submittedName>
        <fullName evidence="2">Polysaccharide biosynthesis protein, predicted glycosyltransferase</fullName>
    </submittedName>
</protein>
<dbReference type="SUPFAM" id="SSF53756">
    <property type="entry name" value="UDP-Glycosyltransferase/glycogen phosphorylase"/>
    <property type="match status" value="1"/>
</dbReference>
<evidence type="ECO:0000259" key="1">
    <source>
        <dbReference type="Pfam" id="PF04101"/>
    </source>
</evidence>
<dbReference type="EMBL" id="CU459003">
    <property type="protein sequence ID" value="CAM76677.1"/>
    <property type="molecule type" value="Genomic_DNA"/>
</dbReference>
<dbReference type="AlphaFoldDB" id="A4U1C0"/>
<gene>
    <name evidence="2" type="ORF">MGR_1207</name>
</gene>
<keyword evidence="2" id="KW-0808">Transferase</keyword>
<reference evidence="2" key="1">
    <citation type="journal article" date="2007" name="J. Bacteriol.">
        <title>Comparative genome analysis of four magnetotactic bacteria reveals a complex set of group-specific genes implicated in magnetosome biomineralization and function.</title>
        <authorList>
            <person name="Richter M."/>
            <person name="Kube M."/>
            <person name="Bazylinski D.A."/>
            <person name="Lombardot T."/>
            <person name="Gloeckner F.O."/>
            <person name="Reinhardt R."/>
            <person name="Schueler D."/>
        </authorList>
    </citation>
    <scope>NUCLEOTIDE SEQUENCE</scope>
    <source>
        <strain evidence="2">MSR-1</strain>
    </source>
</reference>
<name>A4U1C0_9PROT</name>
<sequence length="320" mass="33409">MIVALHADAGPGIGLGHAIRCCSLALALDQQGMTPIILNAAGNHLRPLLRQYGLQERECGPSPVSVAAAAHQSGARLLVADSYRLDRPDLALQAQGMKLAWFDDTAERTMAADIIINGAPAALDLPYDLPPGTIGLLGPDYQVVRPGMKFRQRRGAVRRLLVTYGGADPRQIGPVLASVLPPGLACDFVVGPFAPVPVNLPGWATLHKAPQNMPELMDGADLAISAGGQTLYELAASALPTIAIGIGTDQGPNLRSLEQAGALVFAGWAGDNGLADSLKAALRRMLDDEESRTALAIKAHALIDGDGAKRIAAAIKTLLN</sequence>
<dbReference type="InterPro" id="IPR007235">
    <property type="entry name" value="Glyco_trans_28_C"/>
</dbReference>
<organism evidence="2">
    <name type="scientific">Magnetospirillum gryphiswaldense</name>
    <dbReference type="NCBI Taxonomy" id="55518"/>
    <lineage>
        <taxon>Bacteria</taxon>
        <taxon>Pseudomonadati</taxon>
        <taxon>Pseudomonadota</taxon>
        <taxon>Alphaproteobacteria</taxon>
        <taxon>Rhodospirillales</taxon>
        <taxon>Rhodospirillaceae</taxon>
        <taxon>Magnetospirillum</taxon>
    </lineage>
</organism>
<dbReference type="Gene3D" id="3.40.50.2000">
    <property type="entry name" value="Glycogen Phosphorylase B"/>
    <property type="match status" value="1"/>
</dbReference>
<proteinExistence type="predicted"/>
<accession>A4U1C0</accession>
<evidence type="ECO:0000313" key="2">
    <source>
        <dbReference type="EMBL" id="CAM76677.1"/>
    </source>
</evidence>
<dbReference type="Pfam" id="PF04101">
    <property type="entry name" value="Glyco_tran_28_C"/>
    <property type="match status" value="1"/>
</dbReference>
<feature type="domain" description="Glycosyl transferase family 28 C-terminal" evidence="1">
    <location>
        <begin position="211"/>
        <end position="301"/>
    </location>
</feature>
<dbReference type="GO" id="GO:0016758">
    <property type="term" value="F:hexosyltransferase activity"/>
    <property type="evidence" value="ECO:0007669"/>
    <property type="project" value="InterPro"/>
</dbReference>
<dbReference type="Gene3D" id="3.40.50.11190">
    <property type="match status" value="1"/>
</dbReference>